<accession>A0AAW2IR81</accession>
<protein>
    <submittedName>
        <fullName evidence="3">TPR repeat-containing thioredoxin TDX</fullName>
    </submittedName>
</protein>
<dbReference type="EMBL" id="JACGWM010001996">
    <property type="protein sequence ID" value="KAL0284540.1"/>
    <property type="molecule type" value="Genomic_DNA"/>
</dbReference>
<reference evidence="3" key="1">
    <citation type="submission" date="2020-06" db="EMBL/GenBank/DDBJ databases">
        <authorList>
            <person name="Li T."/>
            <person name="Hu X."/>
            <person name="Zhang T."/>
            <person name="Song X."/>
            <person name="Zhang H."/>
            <person name="Dai N."/>
            <person name="Sheng W."/>
            <person name="Hou X."/>
            <person name="Wei L."/>
        </authorList>
    </citation>
    <scope>NUCLEOTIDE SEQUENCE</scope>
    <source>
        <strain evidence="3">KEN8</strain>
        <tissue evidence="3">Leaf</tissue>
    </source>
</reference>
<proteinExistence type="predicted"/>
<name>A0AAW2IR81_9LAMI</name>
<evidence type="ECO:0000259" key="2">
    <source>
        <dbReference type="PROSITE" id="PS51352"/>
    </source>
</evidence>
<reference evidence="3" key="2">
    <citation type="journal article" date="2024" name="Plant">
        <title>Genomic evolution and insights into agronomic trait innovations of Sesamum species.</title>
        <authorList>
            <person name="Miao H."/>
            <person name="Wang L."/>
            <person name="Qu L."/>
            <person name="Liu H."/>
            <person name="Sun Y."/>
            <person name="Le M."/>
            <person name="Wang Q."/>
            <person name="Wei S."/>
            <person name="Zheng Y."/>
            <person name="Lin W."/>
            <person name="Duan Y."/>
            <person name="Cao H."/>
            <person name="Xiong S."/>
            <person name="Wang X."/>
            <person name="Wei L."/>
            <person name="Li C."/>
            <person name="Ma Q."/>
            <person name="Ju M."/>
            <person name="Zhao R."/>
            <person name="Li G."/>
            <person name="Mu C."/>
            <person name="Tian Q."/>
            <person name="Mei H."/>
            <person name="Zhang T."/>
            <person name="Gao T."/>
            <person name="Zhang H."/>
        </authorList>
    </citation>
    <scope>NUCLEOTIDE SEQUENCE</scope>
    <source>
        <strain evidence="3">KEN8</strain>
    </source>
</reference>
<evidence type="ECO:0000256" key="1">
    <source>
        <dbReference type="ARBA" id="ARBA00023157"/>
    </source>
</evidence>
<dbReference type="AlphaFoldDB" id="A0AAW2IR81"/>
<comment type="caution">
    <text evidence="3">The sequence shown here is derived from an EMBL/GenBank/DDBJ whole genome shotgun (WGS) entry which is preliminary data.</text>
</comment>
<dbReference type="Gene3D" id="3.40.30.10">
    <property type="entry name" value="Glutaredoxin"/>
    <property type="match status" value="1"/>
</dbReference>
<evidence type="ECO:0000313" key="3">
    <source>
        <dbReference type="EMBL" id="KAL0284540.1"/>
    </source>
</evidence>
<dbReference type="InterPro" id="IPR013766">
    <property type="entry name" value="Thioredoxin_domain"/>
</dbReference>
<feature type="domain" description="Thioredoxin" evidence="2">
    <location>
        <begin position="31"/>
        <end position="156"/>
    </location>
</feature>
<gene>
    <name evidence="3" type="ORF">Scaly_2845400</name>
</gene>
<sequence length="180" mass="20375">MRSKSIGTFCVVSDKSTHVLRWKGHLGEIIHLEVVQRPLKGKWDRSTGKVIEIESSSETGIKLRAASNLSRLTVVYFTATWSGPCCYIAPRYANLAAKYPKVVFLKVDIDKAKDVAMEWNVYSIPSFYLINSDRETDIIIDVDMDLLENKITKHFGISEDSLTSALNPCEMEDYEQLLPV</sequence>
<dbReference type="CDD" id="cd02947">
    <property type="entry name" value="TRX_family"/>
    <property type="match status" value="1"/>
</dbReference>
<dbReference type="Pfam" id="PF00085">
    <property type="entry name" value="Thioredoxin"/>
    <property type="match status" value="1"/>
</dbReference>
<organism evidence="3">
    <name type="scientific">Sesamum calycinum</name>
    <dbReference type="NCBI Taxonomy" id="2727403"/>
    <lineage>
        <taxon>Eukaryota</taxon>
        <taxon>Viridiplantae</taxon>
        <taxon>Streptophyta</taxon>
        <taxon>Embryophyta</taxon>
        <taxon>Tracheophyta</taxon>
        <taxon>Spermatophyta</taxon>
        <taxon>Magnoliopsida</taxon>
        <taxon>eudicotyledons</taxon>
        <taxon>Gunneridae</taxon>
        <taxon>Pentapetalae</taxon>
        <taxon>asterids</taxon>
        <taxon>lamiids</taxon>
        <taxon>Lamiales</taxon>
        <taxon>Pedaliaceae</taxon>
        <taxon>Sesamum</taxon>
    </lineage>
</organism>
<dbReference type="InterPro" id="IPR036249">
    <property type="entry name" value="Thioredoxin-like_sf"/>
</dbReference>
<dbReference type="SUPFAM" id="SSF52833">
    <property type="entry name" value="Thioredoxin-like"/>
    <property type="match status" value="1"/>
</dbReference>
<dbReference type="PROSITE" id="PS51352">
    <property type="entry name" value="THIOREDOXIN_2"/>
    <property type="match status" value="1"/>
</dbReference>
<keyword evidence="1" id="KW-1015">Disulfide bond</keyword>
<dbReference type="PANTHER" id="PTHR46115">
    <property type="entry name" value="THIOREDOXIN-LIKE PROTEIN 1"/>
    <property type="match status" value="1"/>
</dbReference>